<keyword evidence="12" id="KW-1185">Reference proteome</keyword>
<dbReference type="GO" id="GO:0005737">
    <property type="term" value="C:cytoplasm"/>
    <property type="evidence" value="ECO:0007669"/>
    <property type="project" value="UniProtKB-ARBA"/>
</dbReference>
<dbReference type="EMBL" id="LUCM01007462">
    <property type="protein sequence ID" value="KAA0189890.1"/>
    <property type="molecule type" value="Genomic_DNA"/>
</dbReference>
<sequence length="140" mass="16171">MLVGQPPFLAQTATDTQIRVVQWYRYLKVPGEPRLKPAARSLICQFLRDPNDRLADPNQIKAHSFFSSINWEQLPTQKAPYIPTIKDELDTSNFDPVEDERSMRSQDEFGTQGLISTPLPFPNFTFKRFFDRDPTAIQNP</sequence>
<accession>A0A8E0VIA9</accession>
<evidence type="ECO:0000256" key="4">
    <source>
        <dbReference type="ARBA" id="ARBA00022679"/>
    </source>
</evidence>
<dbReference type="InterPro" id="IPR000961">
    <property type="entry name" value="AGC-kinase_C"/>
</dbReference>
<dbReference type="SUPFAM" id="SSF56112">
    <property type="entry name" value="Protein kinase-like (PK-like)"/>
    <property type="match status" value="1"/>
</dbReference>
<organism evidence="11 12">
    <name type="scientific">Fasciolopsis buskii</name>
    <dbReference type="NCBI Taxonomy" id="27845"/>
    <lineage>
        <taxon>Eukaryota</taxon>
        <taxon>Metazoa</taxon>
        <taxon>Spiralia</taxon>
        <taxon>Lophotrochozoa</taxon>
        <taxon>Platyhelminthes</taxon>
        <taxon>Trematoda</taxon>
        <taxon>Digenea</taxon>
        <taxon>Plagiorchiida</taxon>
        <taxon>Echinostomata</taxon>
        <taxon>Echinostomatoidea</taxon>
        <taxon>Fasciolidae</taxon>
        <taxon>Fasciolopsis</taxon>
    </lineage>
</organism>
<dbReference type="Pfam" id="PF00433">
    <property type="entry name" value="Pkinase_C"/>
    <property type="match status" value="1"/>
</dbReference>
<keyword evidence="4" id="KW-0808">Transferase</keyword>
<keyword evidence="5" id="KW-0547">Nucleotide-binding</keyword>
<evidence type="ECO:0000256" key="1">
    <source>
        <dbReference type="ARBA" id="ARBA00012513"/>
    </source>
</evidence>
<dbReference type="EC" id="2.7.11.1" evidence="1"/>
<dbReference type="PANTHER" id="PTHR22988:SF76">
    <property type="entry name" value="CHROMOSOME UNDETERMINED SCAFFOLD_135, WHOLE GENOME SHOTGUN SEQUENCE"/>
    <property type="match status" value="1"/>
</dbReference>
<feature type="domain" description="AGC-kinase C-terminal" evidence="10">
    <location>
        <begin position="67"/>
        <end position="136"/>
    </location>
</feature>
<evidence type="ECO:0000313" key="11">
    <source>
        <dbReference type="EMBL" id="KAA0189890.1"/>
    </source>
</evidence>
<keyword evidence="6 11" id="KW-0418">Kinase</keyword>
<evidence type="ECO:0000256" key="7">
    <source>
        <dbReference type="ARBA" id="ARBA00022840"/>
    </source>
</evidence>
<evidence type="ECO:0000259" key="10">
    <source>
        <dbReference type="PROSITE" id="PS51285"/>
    </source>
</evidence>
<evidence type="ECO:0000256" key="3">
    <source>
        <dbReference type="ARBA" id="ARBA00022553"/>
    </source>
</evidence>
<reference evidence="11" key="1">
    <citation type="submission" date="2019-05" db="EMBL/GenBank/DDBJ databases">
        <title>Annotation for the trematode Fasciolopsis buski.</title>
        <authorList>
            <person name="Choi Y.-J."/>
        </authorList>
    </citation>
    <scope>NUCLEOTIDE SEQUENCE</scope>
    <source>
        <strain evidence="11">HT</strain>
        <tissue evidence="11">Whole worm</tissue>
    </source>
</reference>
<dbReference type="AlphaFoldDB" id="A0A8E0VIA9"/>
<keyword evidence="7" id="KW-0067">ATP-binding</keyword>
<dbReference type="SMART" id="SM00133">
    <property type="entry name" value="S_TK_X"/>
    <property type="match status" value="1"/>
</dbReference>
<dbReference type="GO" id="GO:0004674">
    <property type="term" value="F:protein serine/threonine kinase activity"/>
    <property type="evidence" value="ECO:0007669"/>
    <property type="project" value="UniProtKB-KW"/>
</dbReference>
<comment type="catalytic activity">
    <reaction evidence="9">
        <text>L-seryl-[protein] + ATP = O-phospho-L-seryl-[protein] + ADP + H(+)</text>
        <dbReference type="Rhea" id="RHEA:17989"/>
        <dbReference type="Rhea" id="RHEA-COMP:9863"/>
        <dbReference type="Rhea" id="RHEA-COMP:11604"/>
        <dbReference type="ChEBI" id="CHEBI:15378"/>
        <dbReference type="ChEBI" id="CHEBI:29999"/>
        <dbReference type="ChEBI" id="CHEBI:30616"/>
        <dbReference type="ChEBI" id="CHEBI:83421"/>
        <dbReference type="ChEBI" id="CHEBI:456216"/>
        <dbReference type="EC" id="2.7.11.1"/>
    </reaction>
</comment>
<dbReference type="GO" id="GO:0005524">
    <property type="term" value="F:ATP binding"/>
    <property type="evidence" value="ECO:0007669"/>
    <property type="project" value="UniProtKB-KW"/>
</dbReference>
<evidence type="ECO:0000313" key="12">
    <source>
        <dbReference type="Proteomes" id="UP000728185"/>
    </source>
</evidence>
<dbReference type="InterPro" id="IPR011009">
    <property type="entry name" value="Kinase-like_dom_sf"/>
</dbReference>
<name>A0A8E0VIA9_9TREM</name>
<dbReference type="OrthoDB" id="6223008at2759"/>
<keyword evidence="3" id="KW-0597">Phosphoprotein</keyword>
<proteinExistence type="predicted"/>
<dbReference type="Gene3D" id="1.10.510.10">
    <property type="entry name" value="Transferase(Phosphotransferase) domain 1"/>
    <property type="match status" value="1"/>
</dbReference>
<dbReference type="PANTHER" id="PTHR22988">
    <property type="entry name" value="MYOTONIC DYSTROPHY S/T KINASE-RELATED"/>
    <property type="match status" value="1"/>
</dbReference>
<evidence type="ECO:0000256" key="9">
    <source>
        <dbReference type="ARBA" id="ARBA00048679"/>
    </source>
</evidence>
<dbReference type="InterPro" id="IPR050839">
    <property type="entry name" value="Rho-assoc_Ser/Thr_Kinase"/>
</dbReference>
<evidence type="ECO:0000256" key="2">
    <source>
        <dbReference type="ARBA" id="ARBA00022527"/>
    </source>
</evidence>
<comment type="catalytic activity">
    <reaction evidence="8">
        <text>L-threonyl-[protein] + ATP = O-phospho-L-threonyl-[protein] + ADP + H(+)</text>
        <dbReference type="Rhea" id="RHEA:46608"/>
        <dbReference type="Rhea" id="RHEA-COMP:11060"/>
        <dbReference type="Rhea" id="RHEA-COMP:11605"/>
        <dbReference type="ChEBI" id="CHEBI:15378"/>
        <dbReference type="ChEBI" id="CHEBI:30013"/>
        <dbReference type="ChEBI" id="CHEBI:30616"/>
        <dbReference type="ChEBI" id="CHEBI:61977"/>
        <dbReference type="ChEBI" id="CHEBI:456216"/>
        <dbReference type="EC" id="2.7.11.1"/>
    </reaction>
</comment>
<evidence type="ECO:0000256" key="6">
    <source>
        <dbReference type="ARBA" id="ARBA00022777"/>
    </source>
</evidence>
<dbReference type="PROSITE" id="PS51285">
    <property type="entry name" value="AGC_KINASE_CTER"/>
    <property type="match status" value="1"/>
</dbReference>
<gene>
    <name evidence="11" type="ORF">FBUS_11531</name>
</gene>
<keyword evidence="2" id="KW-0723">Serine/threonine-protein kinase</keyword>
<dbReference type="InterPro" id="IPR017892">
    <property type="entry name" value="Pkinase_C"/>
</dbReference>
<comment type="caution">
    <text evidence="11">The sequence shown here is derived from an EMBL/GenBank/DDBJ whole genome shotgun (WGS) entry which is preliminary data.</text>
</comment>
<dbReference type="Proteomes" id="UP000728185">
    <property type="component" value="Unassembled WGS sequence"/>
</dbReference>
<protein>
    <recommendedName>
        <fullName evidence="1">non-specific serine/threonine protein kinase</fullName>
        <ecNumber evidence="1">2.7.11.1</ecNumber>
    </recommendedName>
</protein>
<evidence type="ECO:0000256" key="5">
    <source>
        <dbReference type="ARBA" id="ARBA00022741"/>
    </source>
</evidence>
<evidence type="ECO:0000256" key="8">
    <source>
        <dbReference type="ARBA" id="ARBA00047899"/>
    </source>
</evidence>